<evidence type="ECO:0000313" key="1">
    <source>
        <dbReference type="EMBL" id="JAD59588.1"/>
    </source>
</evidence>
<dbReference type="Gene3D" id="3.80.10.10">
    <property type="entry name" value="Ribonuclease Inhibitor"/>
    <property type="match status" value="1"/>
</dbReference>
<dbReference type="InterPro" id="IPR032675">
    <property type="entry name" value="LRR_dom_sf"/>
</dbReference>
<reference evidence="1" key="2">
    <citation type="journal article" date="2015" name="Data Brief">
        <title>Shoot transcriptome of the giant reed, Arundo donax.</title>
        <authorList>
            <person name="Barrero R.A."/>
            <person name="Guerrero F.D."/>
            <person name="Moolhuijzen P."/>
            <person name="Goolsby J.A."/>
            <person name="Tidwell J."/>
            <person name="Bellgard S.E."/>
            <person name="Bellgard M.I."/>
        </authorList>
    </citation>
    <scope>NUCLEOTIDE SEQUENCE</scope>
    <source>
        <tissue evidence="1">Shoot tissue taken approximately 20 cm above the soil surface</tissue>
    </source>
</reference>
<organism evidence="1">
    <name type="scientific">Arundo donax</name>
    <name type="common">Giant reed</name>
    <name type="synonym">Donax arundinaceus</name>
    <dbReference type="NCBI Taxonomy" id="35708"/>
    <lineage>
        <taxon>Eukaryota</taxon>
        <taxon>Viridiplantae</taxon>
        <taxon>Streptophyta</taxon>
        <taxon>Embryophyta</taxon>
        <taxon>Tracheophyta</taxon>
        <taxon>Spermatophyta</taxon>
        <taxon>Magnoliopsida</taxon>
        <taxon>Liliopsida</taxon>
        <taxon>Poales</taxon>
        <taxon>Poaceae</taxon>
        <taxon>PACMAD clade</taxon>
        <taxon>Arundinoideae</taxon>
        <taxon>Arundineae</taxon>
        <taxon>Arundo</taxon>
    </lineage>
</organism>
<accession>A0A0A9BBT0</accession>
<dbReference type="AlphaFoldDB" id="A0A0A9BBT0"/>
<protein>
    <submittedName>
        <fullName evidence="1">Uncharacterized protein</fullName>
    </submittedName>
</protein>
<proteinExistence type="predicted"/>
<reference evidence="1" key="1">
    <citation type="submission" date="2014-09" db="EMBL/GenBank/DDBJ databases">
        <authorList>
            <person name="Magalhaes I.L.F."/>
            <person name="Oliveira U."/>
            <person name="Santos F.R."/>
            <person name="Vidigal T.H.D.A."/>
            <person name="Brescovit A.D."/>
            <person name="Santos A.J."/>
        </authorList>
    </citation>
    <scope>NUCLEOTIDE SEQUENCE</scope>
    <source>
        <tissue evidence="1">Shoot tissue taken approximately 20 cm above the soil surface</tissue>
    </source>
</reference>
<sequence>MPNHKMQLDNQGLHVFSSCCPLLADLTLSFCFFIDDSGLGFLACFKKLRSLRLNTLPGITSSGFFSVAVGCKSLSALHLIRCKNVGSVEWLEYLVLDHWTNLCSKELQEYQPV</sequence>
<name>A0A0A9BBT0_ARUDO</name>
<dbReference type="EMBL" id="GBRH01238307">
    <property type="protein sequence ID" value="JAD59588.1"/>
    <property type="molecule type" value="Transcribed_RNA"/>
</dbReference>
<dbReference type="SUPFAM" id="SSF52047">
    <property type="entry name" value="RNI-like"/>
    <property type="match status" value="1"/>
</dbReference>